<keyword evidence="1" id="KW-0678">Repressor</keyword>
<name>A0A838BCV2_9HYPH</name>
<dbReference type="SUPFAM" id="SSF46689">
    <property type="entry name" value="Homeodomain-like"/>
    <property type="match status" value="1"/>
</dbReference>
<dbReference type="InterPro" id="IPR050109">
    <property type="entry name" value="HTH-type_TetR-like_transc_reg"/>
</dbReference>
<dbReference type="PROSITE" id="PS50977">
    <property type="entry name" value="HTH_TETR_2"/>
    <property type="match status" value="1"/>
</dbReference>
<dbReference type="PRINTS" id="PR00455">
    <property type="entry name" value="HTHTETR"/>
</dbReference>
<dbReference type="NCBIfam" id="NF001978">
    <property type="entry name" value="PRK00767.1"/>
    <property type="match status" value="1"/>
</dbReference>
<dbReference type="AlphaFoldDB" id="A0A838BCV2"/>
<keyword evidence="8" id="KW-1185">Reference proteome</keyword>
<dbReference type="Proteomes" id="UP000558284">
    <property type="component" value="Unassembled WGS sequence"/>
</dbReference>
<evidence type="ECO:0000259" key="6">
    <source>
        <dbReference type="PROSITE" id="PS50977"/>
    </source>
</evidence>
<evidence type="ECO:0000313" key="7">
    <source>
        <dbReference type="EMBL" id="MBA1144103.1"/>
    </source>
</evidence>
<reference evidence="7 8" key="1">
    <citation type="submission" date="2020-07" db="EMBL/GenBank/DDBJ databases">
        <title>Definition of the novel symbiovar canariense within Mesorhizobium novociceri, a new species of genus Mesorhizobium nodulating Cicer canariense in the Caldera de Taburiente National Park (La Palma, Canary Islands).</title>
        <authorList>
            <person name="Leon-Barrios M."/>
            <person name="Perez-Yepez J."/>
            <person name="Flores-Felix J.D."/>
            <person name="Ramirez-Baena M.H."/>
            <person name="Pulido-Suarez L."/>
            <person name="Igual J.M."/>
            <person name="Velazquez E."/>
            <person name="Peix A."/>
        </authorList>
    </citation>
    <scope>NUCLEOTIDE SEQUENCE [LARGE SCALE GENOMIC DNA]</scope>
    <source>
        <strain evidence="7 8">CCANP35</strain>
    </source>
</reference>
<dbReference type="GO" id="GO:0003700">
    <property type="term" value="F:DNA-binding transcription factor activity"/>
    <property type="evidence" value="ECO:0007669"/>
    <property type="project" value="TreeGrafter"/>
</dbReference>
<accession>A0A838BCV2</accession>
<dbReference type="Pfam" id="PF13977">
    <property type="entry name" value="TetR_C_6"/>
    <property type="match status" value="1"/>
</dbReference>
<dbReference type="GO" id="GO:0000976">
    <property type="term" value="F:transcription cis-regulatory region binding"/>
    <property type="evidence" value="ECO:0007669"/>
    <property type="project" value="TreeGrafter"/>
</dbReference>
<dbReference type="SUPFAM" id="SSF48498">
    <property type="entry name" value="Tetracyclin repressor-like, C-terminal domain"/>
    <property type="match status" value="1"/>
</dbReference>
<dbReference type="InterPro" id="IPR039538">
    <property type="entry name" value="BetI_C"/>
</dbReference>
<dbReference type="Pfam" id="PF00440">
    <property type="entry name" value="TetR_N"/>
    <property type="match status" value="1"/>
</dbReference>
<evidence type="ECO:0000256" key="5">
    <source>
        <dbReference type="PROSITE-ProRule" id="PRU00335"/>
    </source>
</evidence>
<evidence type="ECO:0000256" key="3">
    <source>
        <dbReference type="ARBA" id="ARBA00023125"/>
    </source>
</evidence>
<keyword evidence="3 5" id="KW-0238">DNA-binding</keyword>
<dbReference type="InterPro" id="IPR036271">
    <property type="entry name" value="Tet_transcr_reg_TetR-rel_C_sf"/>
</dbReference>
<evidence type="ECO:0000313" key="8">
    <source>
        <dbReference type="Proteomes" id="UP000558284"/>
    </source>
</evidence>
<gene>
    <name evidence="7" type="primary">betI</name>
    <name evidence="7" type="ORF">H0241_28235</name>
</gene>
<dbReference type="PANTHER" id="PTHR30055:SF234">
    <property type="entry name" value="HTH-TYPE TRANSCRIPTIONAL REGULATOR BETI"/>
    <property type="match status" value="1"/>
</dbReference>
<feature type="DNA-binding region" description="H-T-H motif" evidence="5">
    <location>
        <begin position="68"/>
        <end position="87"/>
    </location>
</feature>
<feature type="domain" description="HTH tetR-type" evidence="6">
    <location>
        <begin position="45"/>
        <end position="105"/>
    </location>
</feature>
<evidence type="ECO:0000256" key="1">
    <source>
        <dbReference type="ARBA" id="ARBA00022491"/>
    </source>
</evidence>
<keyword evidence="4" id="KW-0804">Transcription</keyword>
<keyword evidence="2" id="KW-0805">Transcription regulation</keyword>
<sequence>MMRRLPANAIAFSLYVNIESCMSVQKSYLLEREMATQGKRTRIEDIRRVELIAAAHRVFLEHGLQGMTSARICREAGMSPGILAYYFKGKDEVLFGMVRYNNRLLMEDVIARLVAAQTNWARLEAVVEGNFPAQAFTRPIASAWISVCAEAGVNEQYARLQRLFHRRLRSNLASVFGGMFDAARLHEASLIIAALLDGLWLRKAVADDIGRDEAIILVFTGIRSLVSDREEKLLRSGREPKRAAARRRWQ</sequence>
<dbReference type="PANTHER" id="PTHR30055">
    <property type="entry name" value="HTH-TYPE TRANSCRIPTIONAL REGULATOR RUTR"/>
    <property type="match status" value="1"/>
</dbReference>
<dbReference type="EMBL" id="JACDTY010000019">
    <property type="protein sequence ID" value="MBA1144103.1"/>
    <property type="molecule type" value="Genomic_DNA"/>
</dbReference>
<evidence type="ECO:0000256" key="2">
    <source>
        <dbReference type="ARBA" id="ARBA00023015"/>
    </source>
</evidence>
<organism evidence="7 8">
    <name type="scientific">Mesorhizobium neociceri</name>
    <dbReference type="NCBI Taxonomy" id="1307853"/>
    <lineage>
        <taxon>Bacteria</taxon>
        <taxon>Pseudomonadati</taxon>
        <taxon>Pseudomonadota</taxon>
        <taxon>Alphaproteobacteria</taxon>
        <taxon>Hyphomicrobiales</taxon>
        <taxon>Phyllobacteriaceae</taxon>
        <taxon>Mesorhizobium</taxon>
    </lineage>
</organism>
<dbReference type="InterPro" id="IPR001647">
    <property type="entry name" value="HTH_TetR"/>
</dbReference>
<comment type="caution">
    <text evidence="7">The sequence shown here is derived from an EMBL/GenBank/DDBJ whole genome shotgun (WGS) entry which is preliminary data.</text>
</comment>
<proteinExistence type="predicted"/>
<dbReference type="InterPro" id="IPR009057">
    <property type="entry name" value="Homeodomain-like_sf"/>
</dbReference>
<dbReference type="Gene3D" id="1.10.357.10">
    <property type="entry name" value="Tetracycline Repressor, domain 2"/>
    <property type="match status" value="1"/>
</dbReference>
<protein>
    <submittedName>
        <fullName evidence="7">Transcriptional regulator BetI</fullName>
    </submittedName>
</protein>
<evidence type="ECO:0000256" key="4">
    <source>
        <dbReference type="ARBA" id="ARBA00023163"/>
    </source>
</evidence>